<dbReference type="EMBL" id="CP182909">
    <property type="protein sequence ID" value="XPM63379.1"/>
    <property type="molecule type" value="Genomic_DNA"/>
</dbReference>
<evidence type="ECO:0000313" key="1">
    <source>
        <dbReference type="EMBL" id="XPM63379.1"/>
    </source>
</evidence>
<organism evidence="1 2">
    <name type="scientific">Desertifilum tharense IPPAS B-1220</name>
    <dbReference type="NCBI Taxonomy" id="1781255"/>
    <lineage>
        <taxon>Bacteria</taxon>
        <taxon>Bacillati</taxon>
        <taxon>Cyanobacteriota</taxon>
        <taxon>Cyanophyceae</taxon>
        <taxon>Desertifilales</taxon>
        <taxon>Desertifilaceae</taxon>
        <taxon>Desertifilum</taxon>
    </lineage>
</organism>
<gene>
    <name evidence="1" type="ORF">BH720_029290</name>
</gene>
<dbReference type="Proteomes" id="UP000095472">
    <property type="component" value="Chromosome"/>
</dbReference>
<sequence length="350" mass="38862">MVPSATARLLQPLRLVSLSCLAAISLTLPMVAQAKPPESSAGVKQVQPIDPEDPSNLRPLNLDTSLLSLQGGQRLMREADNAVNQQDYALAIRKLQESRQVFNQLSNFHQELASSFSGIDNRLAENLRSQAVETAQMRDEATYQLALAHRYQGQPELSVPLLVQIIRSQNPTRELGTRAYQQLFELGFVKLPYPRPSDAANVQPPADTGMNLLSLSGGRRLMQEASDAVNRQDYALASRKLQESRQVFNQLSNAYQELAASFSGIDNPIADSLRSQAVETAQMRDEATYQLALVHRVQNQPELSVPLLVQIIRSQNPTRELGTKAYQQLFELGFVRLAYPRPRGQSTSSN</sequence>
<evidence type="ECO:0000313" key="2">
    <source>
        <dbReference type="Proteomes" id="UP000095472"/>
    </source>
</evidence>
<accession>A0ACD5GRX7</accession>
<protein>
    <submittedName>
        <fullName evidence="1">Uncharacterized protein</fullName>
    </submittedName>
</protein>
<proteinExistence type="predicted"/>
<name>A0ACD5GRX7_9CYAN</name>
<keyword evidence="2" id="KW-1185">Reference proteome</keyword>
<reference evidence="1 2" key="1">
    <citation type="journal article" date="2016" name="Genome Announc.">
        <title>Draft Genome Sequence of the Thermotolerant Cyanobacterium Desertifilum sp. IPPAS B-1220.</title>
        <authorList>
            <person name="Mironov K.S."/>
            <person name="Sinetova M.A."/>
            <person name="Bolatkhan K."/>
            <person name="Zayadan B.K."/>
            <person name="Ustinova V.V."/>
            <person name="Kupriyanova E.V."/>
            <person name="Skrypnik A.N."/>
            <person name="Gogoleva N.E."/>
            <person name="Gogolev Y.V."/>
            <person name="Los D.A."/>
        </authorList>
    </citation>
    <scope>NUCLEOTIDE SEQUENCE [LARGE SCALE GENOMIC DNA]</scope>
    <source>
        <strain evidence="1 2">IPPAS B-1220</strain>
    </source>
</reference>